<gene>
    <name evidence="2" type="ORF">EV664_11063</name>
</gene>
<proteinExistence type="predicted"/>
<dbReference type="Proteomes" id="UP000295493">
    <property type="component" value="Unassembled WGS sequence"/>
</dbReference>
<dbReference type="EMBL" id="SNWD01000010">
    <property type="protein sequence ID" value="TDN80270.1"/>
    <property type="molecule type" value="Genomic_DNA"/>
</dbReference>
<evidence type="ECO:0000313" key="2">
    <source>
        <dbReference type="EMBL" id="TDN80270.1"/>
    </source>
</evidence>
<sequence>MATRWTTHTKLHGWRPIPRRHASARWHLLEVRGSVLPKPAGDPSFRWGDDRWRGSKYADRSTSTQLAISHARRGSELPLCDGRIGRGGVSASRQARVSLQVGRNSRTSLGGRLCPGSAGAAAMGLPFQAVRAAMRSRIACRPASSTVLHRLISSSVRAQPRHRSLSGSIRHMPTHGFATCAAGSIEMKSSSMPLFSRRLSRGEQRIGGRAMPAALLSDRAAGWPNGRTPSPDRQARP</sequence>
<dbReference type="AlphaFoldDB" id="A0A4R6FHJ7"/>
<protein>
    <submittedName>
        <fullName evidence="2">Uncharacterized protein</fullName>
    </submittedName>
</protein>
<feature type="region of interest" description="Disordered" evidence="1">
    <location>
        <begin position="206"/>
        <end position="237"/>
    </location>
</feature>
<organism evidence="2 3">
    <name type="scientific">Stakelama pacifica</name>
    <dbReference type="NCBI Taxonomy" id="517720"/>
    <lineage>
        <taxon>Bacteria</taxon>
        <taxon>Pseudomonadati</taxon>
        <taxon>Pseudomonadota</taxon>
        <taxon>Alphaproteobacteria</taxon>
        <taxon>Sphingomonadales</taxon>
        <taxon>Sphingomonadaceae</taxon>
        <taxon>Stakelama</taxon>
    </lineage>
</organism>
<evidence type="ECO:0000256" key="1">
    <source>
        <dbReference type="SAM" id="MobiDB-lite"/>
    </source>
</evidence>
<name>A0A4R6FHJ7_9SPHN</name>
<keyword evidence="3" id="KW-1185">Reference proteome</keyword>
<evidence type="ECO:0000313" key="3">
    <source>
        <dbReference type="Proteomes" id="UP000295493"/>
    </source>
</evidence>
<comment type="caution">
    <text evidence="2">The sequence shown here is derived from an EMBL/GenBank/DDBJ whole genome shotgun (WGS) entry which is preliminary data.</text>
</comment>
<reference evidence="2 3" key="1">
    <citation type="submission" date="2019-03" db="EMBL/GenBank/DDBJ databases">
        <title>Genomic Encyclopedia of Type Strains, Phase IV (KMG-IV): sequencing the most valuable type-strain genomes for metagenomic binning, comparative biology and taxonomic classification.</title>
        <authorList>
            <person name="Goeker M."/>
        </authorList>
    </citation>
    <scope>NUCLEOTIDE SEQUENCE [LARGE SCALE GENOMIC DNA]</scope>
    <source>
        <strain evidence="2 3">DSM 25059</strain>
    </source>
</reference>
<accession>A0A4R6FHJ7</accession>